<dbReference type="RefSeq" id="WP_127681043.1">
    <property type="nucleotide sequence ID" value="NZ_SACM01000001.1"/>
</dbReference>
<evidence type="ECO:0000256" key="2">
    <source>
        <dbReference type="ARBA" id="ARBA00023239"/>
    </source>
</evidence>
<evidence type="ECO:0000256" key="1">
    <source>
        <dbReference type="ARBA" id="ARBA00022723"/>
    </source>
</evidence>
<organism evidence="3 4">
    <name type="scientific">Inhella crocodyli</name>
    <dbReference type="NCBI Taxonomy" id="2499851"/>
    <lineage>
        <taxon>Bacteria</taxon>
        <taxon>Pseudomonadati</taxon>
        <taxon>Pseudomonadota</taxon>
        <taxon>Betaproteobacteria</taxon>
        <taxon>Burkholderiales</taxon>
        <taxon>Sphaerotilaceae</taxon>
        <taxon>Inhella</taxon>
    </lineage>
</organism>
<evidence type="ECO:0000313" key="4">
    <source>
        <dbReference type="Proteomes" id="UP000288587"/>
    </source>
</evidence>
<dbReference type="SUPFAM" id="SSF53800">
    <property type="entry name" value="Chelatase"/>
    <property type="match status" value="1"/>
</dbReference>
<keyword evidence="2" id="KW-0456">Lyase</keyword>
<proteinExistence type="predicted"/>
<dbReference type="PANTHER" id="PTHR33542">
    <property type="entry name" value="SIROHYDROCHLORIN FERROCHELATASE, CHLOROPLASTIC"/>
    <property type="match status" value="1"/>
</dbReference>
<keyword evidence="1" id="KW-0479">Metal-binding</keyword>
<dbReference type="EMBL" id="SACM01000001">
    <property type="protein sequence ID" value="RVT88161.1"/>
    <property type="molecule type" value="Genomic_DNA"/>
</dbReference>
<keyword evidence="4" id="KW-1185">Reference proteome</keyword>
<dbReference type="GO" id="GO:0046872">
    <property type="term" value="F:metal ion binding"/>
    <property type="evidence" value="ECO:0007669"/>
    <property type="project" value="UniProtKB-KW"/>
</dbReference>
<protein>
    <submittedName>
        <fullName evidence="3">Cobalamin biosynthesis protein CbiX</fullName>
    </submittedName>
</protein>
<evidence type="ECO:0000313" key="3">
    <source>
        <dbReference type="EMBL" id="RVT88161.1"/>
    </source>
</evidence>
<dbReference type="OrthoDB" id="9797895at2"/>
<gene>
    <name evidence="3" type="ORF">EOD73_03920</name>
</gene>
<reference evidence="3 4" key="1">
    <citation type="submission" date="2019-01" db="EMBL/GenBank/DDBJ databases">
        <authorList>
            <person name="Chen W.-M."/>
        </authorList>
    </citation>
    <scope>NUCLEOTIDE SEQUENCE [LARGE SCALE GENOMIC DNA]</scope>
    <source>
        <strain evidence="3 4">CCP-18</strain>
    </source>
</reference>
<dbReference type="InterPro" id="IPR050963">
    <property type="entry name" value="Sirohydro_Cobaltochel/CbiX"/>
</dbReference>
<accession>A0A3S2UYE4</accession>
<dbReference type="InterPro" id="IPR002762">
    <property type="entry name" value="CbiX-like"/>
</dbReference>
<dbReference type="Proteomes" id="UP000288587">
    <property type="component" value="Unassembled WGS sequence"/>
</dbReference>
<comment type="caution">
    <text evidence="3">The sequence shown here is derived from an EMBL/GenBank/DDBJ whole genome shotgun (WGS) entry which is preliminary data.</text>
</comment>
<name>A0A3S2UYE4_9BURK</name>
<dbReference type="CDD" id="cd03416">
    <property type="entry name" value="CbiX_SirB_N"/>
    <property type="match status" value="1"/>
</dbReference>
<dbReference type="PANTHER" id="PTHR33542:SF5">
    <property type="entry name" value="FERROCHELATASE CHE1"/>
    <property type="match status" value="1"/>
</dbReference>
<dbReference type="Pfam" id="PF01903">
    <property type="entry name" value="CbiX"/>
    <property type="match status" value="1"/>
</dbReference>
<sequence>MSRALILLAHGARNPAWAAPFEAVVERIRAVQPALTVRLAFLELMPPDLTTVLHELAEAGTTDIEVMPMFLGGAGHVLRDVPPILEAVQAERDLRIHMHPALGQWAGMVEAMAAVCLSVLQGPRP</sequence>
<dbReference type="AlphaFoldDB" id="A0A3S2UYE4"/>
<dbReference type="Gene3D" id="3.40.50.1400">
    <property type="match status" value="1"/>
</dbReference>
<dbReference type="GO" id="GO:0016829">
    <property type="term" value="F:lyase activity"/>
    <property type="evidence" value="ECO:0007669"/>
    <property type="project" value="UniProtKB-KW"/>
</dbReference>